<evidence type="ECO:0000259" key="3">
    <source>
        <dbReference type="PROSITE" id="PS50977"/>
    </source>
</evidence>
<dbReference type="PANTHER" id="PTHR30055:SF235">
    <property type="entry name" value="TRANSCRIPTIONAL REGULATORY PROTEIN"/>
    <property type="match status" value="1"/>
</dbReference>
<dbReference type="SUPFAM" id="SSF46689">
    <property type="entry name" value="Homeodomain-like"/>
    <property type="match status" value="1"/>
</dbReference>
<evidence type="ECO:0000256" key="1">
    <source>
        <dbReference type="ARBA" id="ARBA00023125"/>
    </source>
</evidence>
<protein>
    <submittedName>
        <fullName evidence="4">TetR/AcrR family transcriptional regulator</fullName>
    </submittedName>
</protein>
<dbReference type="Proteomes" id="UP000539350">
    <property type="component" value="Unassembled WGS sequence"/>
</dbReference>
<dbReference type="AlphaFoldDB" id="A0A7W2TXB7"/>
<comment type="caution">
    <text evidence="4">The sequence shown here is derived from an EMBL/GenBank/DDBJ whole genome shotgun (WGS) entry which is preliminary data.</text>
</comment>
<name>A0A7W2TXB7_9GAMM</name>
<gene>
    <name evidence="4" type="ORF">H2508_11000</name>
</gene>
<keyword evidence="1 2" id="KW-0238">DNA-binding</keyword>
<reference evidence="4 5" key="1">
    <citation type="submission" date="2020-07" db="EMBL/GenBank/DDBJ databases">
        <title>Halieaceae bacterium, F7430, whole genome shotgun sequencing project.</title>
        <authorList>
            <person name="Jiang S."/>
            <person name="Liu Z.W."/>
            <person name="Du Z.J."/>
        </authorList>
    </citation>
    <scope>NUCLEOTIDE SEQUENCE [LARGE SCALE GENOMIC DNA]</scope>
    <source>
        <strain evidence="4 5">F7430</strain>
    </source>
</reference>
<dbReference type="EMBL" id="JACFXU010000014">
    <property type="protein sequence ID" value="MBA6413638.1"/>
    <property type="molecule type" value="Genomic_DNA"/>
</dbReference>
<dbReference type="InterPro" id="IPR009057">
    <property type="entry name" value="Homeodomain-like_sf"/>
</dbReference>
<dbReference type="GO" id="GO:0000976">
    <property type="term" value="F:transcription cis-regulatory region binding"/>
    <property type="evidence" value="ECO:0007669"/>
    <property type="project" value="TreeGrafter"/>
</dbReference>
<accession>A0A7W2TXB7</accession>
<feature type="domain" description="HTH tetR-type" evidence="3">
    <location>
        <begin position="20"/>
        <end position="81"/>
    </location>
</feature>
<organism evidence="4 5">
    <name type="scientific">Sediminihaliea albiluteola</name>
    <dbReference type="NCBI Taxonomy" id="2758564"/>
    <lineage>
        <taxon>Bacteria</taxon>
        <taxon>Pseudomonadati</taxon>
        <taxon>Pseudomonadota</taxon>
        <taxon>Gammaproteobacteria</taxon>
        <taxon>Cellvibrionales</taxon>
        <taxon>Halieaceae</taxon>
        <taxon>Sediminihaliea</taxon>
    </lineage>
</organism>
<comment type="caution">
    <text evidence="2">Lacks conserved residue(s) required for the propagation of feature annotation.</text>
</comment>
<evidence type="ECO:0000256" key="2">
    <source>
        <dbReference type="PROSITE-ProRule" id="PRU00335"/>
    </source>
</evidence>
<dbReference type="RefSeq" id="WP_182173219.1">
    <property type="nucleotide sequence ID" value="NZ_JACFXU010000014.1"/>
</dbReference>
<dbReference type="InterPro" id="IPR001647">
    <property type="entry name" value="HTH_TetR"/>
</dbReference>
<dbReference type="GO" id="GO:0003700">
    <property type="term" value="F:DNA-binding transcription factor activity"/>
    <property type="evidence" value="ECO:0007669"/>
    <property type="project" value="TreeGrafter"/>
</dbReference>
<evidence type="ECO:0000313" key="5">
    <source>
        <dbReference type="Proteomes" id="UP000539350"/>
    </source>
</evidence>
<dbReference type="PROSITE" id="PS50977">
    <property type="entry name" value="HTH_TETR_2"/>
    <property type="match status" value="1"/>
</dbReference>
<proteinExistence type="predicted"/>
<sequence length="235" mass="25586">MSSTSSLKKASSKRISTRSAATRAKIISVAERLFAEKGIDGVTLNEIGKAAGQRNAAVCQYHFGDKEMLLQAVMDKHVPGIAARRHTMLDQLEHSENLQLSEVVRAFIYPVAEKLLDKDGGEDFIRINAQLVALHTASAQNMGPMPLNLPRPDRLSKALHDAMAPLGLPEAILKQRTMLAAVLLFHGLSDHTKMRKSVNTSEQVVNTELFLRTLEDGILALLSAPVSSSNQPASE</sequence>
<evidence type="ECO:0000313" key="4">
    <source>
        <dbReference type="EMBL" id="MBA6413638.1"/>
    </source>
</evidence>
<keyword evidence="5" id="KW-1185">Reference proteome</keyword>
<dbReference type="PANTHER" id="PTHR30055">
    <property type="entry name" value="HTH-TYPE TRANSCRIPTIONAL REGULATOR RUTR"/>
    <property type="match status" value="1"/>
</dbReference>
<dbReference type="InterPro" id="IPR050109">
    <property type="entry name" value="HTH-type_TetR-like_transc_reg"/>
</dbReference>
<dbReference type="Pfam" id="PF00440">
    <property type="entry name" value="TetR_N"/>
    <property type="match status" value="1"/>
</dbReference>
<dbReference type="Gene3D" id="1.10.357.10">
    <property type="entry name" value="Tetracycline Repressor, domain 2"/>
    <property type="match status" value="1"/>
</dbReference>